<dbReference type="InterPro" id="IPR013538">
    <property type="entry name" value="ASHA1/2-like_C"/>
</dbReference>
<dbReference type="InterPro" id="IPR023393">
    <property type="entry name" value="START-like_dom_sf"/>
</dbReference>
<protein>
    <submittedName>
        <fullName evidence="3">Putative glutathione S-transferase-related transmembrane protein</fullName>
    </submittedName>
</protein>
<sequence>MMTTPTPGQKEGFMQLEVDSSSTEEAVIIMRRTFDAPRELVWATLTDPKHVVKWYGGHGFENPVCEMDVRPGGRWRHVMRTPDGNEFPMEFIFIEVVKPEKLVWGSAASPEQLGAGPHNNIITVTLEEAGRQTKWKMVARFHSLADREMAVQMGFATVLGQGTEKFDALLKTLVRS</sequence>
<organism evidence="3 4">
    <name type="scientific">Hyalangium minutum</name>
    <dbReference type="NCBI Taxonomy" id="394096"/>
    <lineage>
        <taxon>Bacteria</taxon>
        <taxon>Pseudomonadati</taxon>
        <taxon>Myxococcota</taxon>
        <taxon>Myxococcia</taxon>
        <taxon>Myxococcales</taxon>
        <taxon>Cystobacterineae</taxon>
        <taxon>Archangiaceae</taxon>
        <taxon>Hyalangium</taxon>
    </lineage>
</organism>
<dbReference type="PATRIC" id="fig|394096.3.peg.5503"/>
<comment type="similarity">
    <text evidence="1">Belongs to the AHA1 family.</text>
</comment>
<dbReference type="Gene3D" id="3.30.530.20">
    <property type="match status" value="1"/>
</dbReference>
<keyword evidence="4" id="KW-1185">Reference proteome</keyword>
<proteinExistence type="inferred from homology"/>
<dbReference type="SUPFAM" id="SSF55961">
    <property type="entry name" value="Bet v1-like"/>
    <property type="match status" value="1"/>
</dbReference>
<dbReference type="RefSeq" id="WP_240486904.1">
    <property type="nucleotide sequence ID" value="NZ_JMCB01000011.1"/>
</dbReference>
<dbReference type="Proteomes" id="UP000028725">
    <property type="component" value="Unassembled WGS sequence"/>
</dbReference>
<evidence type="ECO:0000259" key="2">
    <source>
        <dbReference type="Pfam" id="PF08327"/>
    </source>
</evidence>
<evidence type="ECO:0000256" key="1">
    <source>
        <dbReference type="ARBA" id="ARBA00006817"/>
    </source>
</evidence>
<dbReference type="STRING" id="394096.DB31_1162"/>
<name>A0A085WEI4_9BACT</name>
<dbReference type="AlphaFoldDB" id="A0A085WEI4"/>
<keyword evidence="3" id="KW-0808">Transferase</keyword>
<keyword evidence="3" id="KW-0812">Transmembrane</keyword>
<reference evidence="3 4" key="1">
    <citation type="submission" date="2014-04" db="EMBL/GenBank/DDBJ databases">
        <title>Genome assembly of Hyalangium minutum DSM 14724.</title>
        <authorList>
            <person name="Sharma G."/>
            <person name="Subramanian S."/>
        </authorList>
    </citation>
    <scope>NUCLEOTIDE SEQUENCE [LARGE SCALE GENOMIC DNA]</scope>
    <source>
        <strain evidence="3 4">DSM 14724</strain>
    </source>
</reference>
<comment type="caution">
    <text evidence="3">The sequence shown here is derived from an EMBL/GenBank/DDBJ whole genome shotgun (WGS) entry which is preliminary data.</text>
</comment>
<dbReference type="EMBL" id="JMCB01000011">
    <property type="protein sequence ID" value="KFE66097.1"/>
    <property type="molecule type" value="Genomic_DNA"/>
</dbReference>
<evidence type="ECO:0000313" key="4">
    <source>
        <dbReference type="Proteomes" id="UP000028725"/>
    </source>
</evidence>
<dbReference type="GO" id="GO:0016740">
    <property type="term" value="F:transferase activity"/>
    <property type="evidence" value="ECO:0007669"/>
    <property type="project" value="UniProtKB-KW"/>
</dbReference>
<gene>
    <name evidence="3" type="ORF">DB31_1162</name>
</gene>
<keyword evidence="3" id="KW-0472">Membrane</keyword>
<dbReference type="Pfam" id="PF08327">
    <property type="entry name" value="AHSA1"/>
    <property type="match status" value="1"/>
</dbReference>
<accession>A0A085WEI4</accession>
<evidence type="ECO:0000313" key="3">
    <source>
        <dbReference type="EMBL" id="KFE66097.1"/>
    </source>
</evidence>
<feature type="domain" description="Activator of Hsp90 ATPase homologue 1/2-like C-terminal" evidence="2">
    <location>
        <begin position="35"/>
        <end position="170"/>
    </location>
</feature>